<accession>Q0FZ08</accession>
<dbReference type="AlphaFoldDB" id="Q0FZ08"/>
<dbReference type="Proteomes" id="UP000004310">
    <property type="component" value="Unassembled WGS sequence"/>
</dbReference>
<organism evidence="2 3">
    <name type="scientific">Fulvimarina pelagi HTCC2506</name>
    <dbReference type="NCBI Taxonomy" id="314231"/>
    <lineage>
        <taxon>Bacteria</taxon>
        <taxon>Pseudomonadati</taxon>
        <taxon>Pseudomonadota</taxon>
        <taxon>Alphaproteobacteria</taxon>
        <taxon>Hyphomicrobiales</taxon>
        <taxon>Aurantimonadaceae</taxon>
        <taxon>Fulvimarina</taxon>
    </lineage>
</organism>
<name>Q0FZ08_9HYPH</name>
<comment type="caution">
    <text evidence="2">The sequence shown here is derived from an EMBL/GenBank/DDBJ whole genome shotgun (WGS) entry which is preliminary data.</text>
</comment>
<protein>
    <submittedName>
        <fullName evidence="2">Uncharacterized protein</fullName>
    </submittedName>
</protein>
<dbReference type="EMBL" id="AATP01000009">
    <property type="protein sequence ID" value="EAU40150.1"/>
    <property type="molecule type" value="Genomic_DNA"/>
</dbReference>
<evidence type="ECO:0000313" key="2">
    <source>
        <dbReference type="EMBL" id="EAU40150.1"/>
    </source>
</evidence>
<feature type="transmembrane region" description="Helical" evidence="1">
    <location>
        <begin position="49"/>
        <end position="73"/>
    </location>
</feature>
<sequence>MTDYCTLWPDRLFGVEIGEACCKPHDEAYDAGGSLVDFVASNVDLGACVAALGLSAWGVLMAIGTTLFGWIFFRWRRKGLDKSRPFR</sequence>
<proteinExistence type="predicted"/>
<evidence type="ECO:0000313" key="3">
    <source>
        <dbReference type="Proteomes" id="UP000004310"/>
    </source>
</evidence>
<keyword evidence="1" id="KW-0812">Transmembrane</keyword>
<keyword evidence="1" id="KW-0472">Membrane</keyword>
<keyword evidence="3" id="KW-1185">Reference proteome</keyword>
<dbReference type="RefSeq" id="WP_007067406.1">
    <property type="nucleotide sequence ID" value="NZ_DS022272.1"/>
</dbReference>
<evidence type="ECO:0000256" key="1">
    <source>
        <dbReference type="SAM" id="Phobius"/>
    </source>
</evidence>
<keyword evidence="1" id="KW-1133">Transmembrane helix</keyword>
<gene>
    <name evidence="2" type="ORF">FP2506_11357</name>
</gene>
<dbReference type="STRING" id="217511.GCA_001463845_01012"/>
<reference evidence="2 3" key="1">
    <citation type="journal article" date="2010" name="J. Bacteriol.">
        <title>Genome sequence of Fulvimarina pelagi HTCC2506T, a Mn(II)-oxidizing alphaproteobacterium possessing an aerobic anoxygenic photosynthetic gene cluster and Xanthorhodopsin.</title>
        <authorList>
            <person name="Kang I."/>
            <person name="Oh H.M."/>
            <person name="Lim S.I."/>
            <person name="Ferriera S."/>
            <person name="Giovannoni S.J."/>
            <person name="Cho J.C."/>
        </authorList>
    </citation>
    <scope>NUCLEOTIDE SEQUENCE [LARGE SCALE GENOMIC DNA]</scope>
    <source>
        <strain evidence="2 3">HTCC2506</strain>
    </source>
</reference>
<dbReference type="HOGENOM" id="CLU_2478857_0_0_5"/>